<organism evidence="3 4">
    <name type="scientific">Limnoglobus roseus</name>
    <dbReference type="NCBI Taxonomy" id="2598579"/>
    <lineage>
        <taxon>Bacteria</taxon>
        <taxon>Pseudomonadati</taxon>
        <taxon>Planctomycetota</taxon>
        <taxon>Planctomycetia</taxon>
        <taxon>Gemmatales</taxon>
        <taxon>Gemmataceae</taxon>
        <taxon>Limnoglobus</taxon>
    </lineage>
</organism>
<dbReference type="Proteomes" id="UP000324974">
    <property type="component" value="Chromosome"/>
</dbReference>
<reference evidence="4" key="1">
    <citation type="submission" date="2019-08" db="EMBL/GenBank/DDBJ databases">
        <title>Limnoglobus roseus gen. nov., sp. nov., a novel freshwater planctomycete with a giant genome from the family Gemmataceae.</title>
        <authorList>
            <person name="Kulichevskaya I.S."/>
            <person name="Naumoff D.G."/>
            <person name="Miroshnikov K."/>
            <person name="Ivanova A."/>
            <person name="Philippov D.A."/>
            <person name="Hakobyan A."/>
            <person name="Rijpstra I.C."/>
            <person name="Sinninghe Damste J.S."/>
            <person name="Liesack W."/>
            <person name="Dedysh S.N."/>
        </authorList>
    </citation>
    <scope>NUCLEOTIDE SEQUENCE [LARGE SCALE GENOMIC DNA]</scope>
    <source>
        <strain evidence="4">PX52</strain>
    </source>
</reference>
<name>A0A5C1ABA8_9BACT</name>
<evidence type="ECO:0000256" key="1">
    <source>
        <dbReference type="SAM" id="Phobius"/>
    </source>
</evidence>
<dbReference type="InterPro" id="IPR011933">
    <property type="entry name" value="Double_TM_dom"/>
</dbReference>
<dbReference type="InterPro" id="IPR024163">
    <property type="entry name" value="Aerotolerance_reg_N"/>
</dbReference>
<dbReference type="InterPro" id="IPR036465">
    <property type="entry name" value="vWFA_dom_sf"/>
</dbReference>
<dbReference type="SUPFAM" id="SSF52317">
    <property type="entry name" value="Class I glutamine amidotransferase-like"/>
    <property type="match status" value="1"/>
</dbReference>
<protein>
    <submittedName>
        <fullName evidence="3">VWA domain-containing protein</fullName>
    </submittedName>
</protein>
<dbReference type="PANTHER" id="PTHR37464:SF1">
    <property type="entry name" value="BLL2463 PROTEIN"/>
    <property type="match status" value="1"/>
</dbReference>
<gene>
    <name evidence="3" type="ORF">PX52LOC_02938</name>
</gene>
<feature type="transmembrane region" description="Helical" evidence="1">
    <location>
        <begin position="715"/>
        <end position="734"/>
    </location>
</feature>
<dbReference type="SUPFAM" id="SSF53300">
    <property type="entry name" value="vWA-like"/>
    <property type="match status" value="1"/>
</dbReference>
<dbReference type="KEGG" id="lrs:PX52LOC_02938"/>
<dbReference type="RefSeq" id="WP_149110767.1">
    <property type="nucleotide sequence ID" value="NZ_CP042425.1"/>
</dbReference>
<evidence type="ECO:0000313" key="4">
    <source>
        <dbReference type="Proteomes" id="UP000324974"/>
    </source>
</evidence>
<dbReference type="Pfam" id="PF07584">
    <property type="entry name" value="BatA"/>
    <property type="match status" value="1"/>
</dbReference>
<keyword evidence="1" id="KW-0812">Transmembrane</keyword>
<dbReference type="Gene3D" id="3.40.50.880">
    <property type="match status" value="1"/>
</dbReference>
<feature type="transmembrane region" description="Helical" evidence="1">
    <location>
        <begin position="50"/>
        <end position="71"/>
    </location>
</feature>
<dbReference type="InterPro" id="IPR029062">
    <property type="entry name" value="Class_I_gatase-like"/>
</dbReference>
<dbReference type="OrthoDB" id="242438at2"/>
<keyword evidence="4" id="KW-1185">Reference proteome</keyword>
<dbReference type="NCBIfam" id="TIGR02226">
    <property type="entry name" value="two_anch"/>
    <property type="match status" value="1"/>
</dbReference>
<feature type="domain" description="Aerotolerance regulator N-terminal" evidence="2">
    <location>
        <begin position="5"/>
        <end position="73"/>
    </location>
</feature>
<evidence type="ECO:0000313" key="3">
    <source>
        <dbReference type="EMBL" id="QEL16000.1"/>
    </source>
</evidence>
<dbReference type="AlphaFoldDB" id="A0A5C1ABA8"/>
<proteinExistence type="predicted"/>
<dbReference type="PANTHER" id="PTHR37464">
    <property type="entry name" value="BLL2463 PROTEIN"/>
    <property type="match status" value="1"/>
</dbReference>
<evidence type="ECO:0000259" key="2">
    <source>
        <dbReference type="Pfam" id="PF07584"/>
    </source>
</evidence>
<dbReference type="EMBL" id="CP042425">
    <property type="protein sequence ID" value="QEL16000.1"/>
    <property type="molecule type" value="Genomic_DNA"/>
</dbReference>
<keyword evidence="1" id="KW-1133">Transmembrane helix</keyword>
<sequence>MHAILIATVALVGLPVLLHLIMKQEPKRLLFPAIRFLEKRRKVNQRKMRLRHLLLLLLRMLIIGLFGLALFQPTIAGSLGGLNFAGEQPVAAVFIVDTSPSMGYLSNSRMRLEEAKRRALELLDDLPGSSKVAVLDPAEPGGTWELSVADARKKLEELKDPKGTAVPVSAALAAAHQLFRTVDQETEGQEPMPRLVAVFSDRATACWDASRSEDLKKLRETIPQPPVAHLFLDVGIDQPANVGITAVEMKPQILPKDTPVVLNATISAAGEAVESRVVCKLLTGENMVEKKLVKVPGGGSAGVSFTFDGRRLKPGLHQIELSLETPDNLEADNVRYFTFKVAEPRKILTLVSDLADADFWQLAHTSQGEFACEVRKATDELPLLRDYEAVCLLSVTDPTPLWPKLQTYVETGGQLLIMPGTAPKQDAYRTKTEAAARILPGSLKEQNAEIDYGTLPATDKRREGVPWLLDDAALRHPMLAPFREWKLKGNIDFLQNPRRAWQFWDFEPAPGGSVVVLYNDSDDPKLRHPAVLERSLGNQRGRVLLLTTPMDTPIEGGKTWNNYWQLSESSWYVVFPNLLMRYLCGDPTDANFNFLTGQPVAVPLPKGDVKKGTKLQLEGRGISGRDAEIELGEGQTEVRLPPNRTALPGLFAVSLEAAKWRDGFSLNIPADESNLAKVPEDAIESLMGPKSVVPLSRDVKLREVLTTKFNQPIDLFPWLLIGVLLLLCFEGLLANRFYRKP</sequence>
<accession>A0A5C1ABA8</accession>
<feature type="transmembrane region" description="Helical" evidence="1">
    <location>
        <begin position="6"/>
        <end position="22"/>
    </location>
</feature>
<dbReference type="Gene3D" id="3.40.50.410">
    <property type="entry name" value="von Willebrand factor, type A domain"/>
    <property type="match status" value="1"/>
</dbReference>
<keyword evidence="1" id="KW-0472">Membrane</keyword>